<organism evidence="1 2">
    <name type="scientific">Infirmifilum uzonense</name>
    <dbReference type="NCBI Taxonomy" id="1550241"/>
    <lineage>
        <taxon>Archaea</taxon>
        <taxon>Thermoproteota</taxon>
        <taxon>Thermoprotei</taxon>
        <taxon>Thermofilales</taxon>
        <taxon>Thermofilaceae</taxon>
        <taxon>Infirmifilum</taxon>
    </lineage>
</organism>
<gene>
    <name evidence="1" type="ORF">MA03_07200</name>
</gene>
<dbReference type="Proteomes" id="UP000067434">
    <property type="component" value="Chromosome"/>
</dbReference>
<evidence type="ECO:0000313" key="1">
    <source>
        <dbReference type="EMBL" id="AKG39066.1"/>
    </source>
</evidence>
<dbReference type="EMBL" id="CP009961">
    <property type="protein sequence ID" value="AKG39066.1"/>
    <property type="molecule type" value="Genomic_DNA"/>
</dbReference>
<dbReference type="AlphaFoldDB" id="A0A0F7CLA4"/>
<evidence type="ECO:0000313" key="2">
    <source>
        <dbReference type="Proteomes" id="UP000067434"/>
    </source>
</evidence>
<proteinExistence type="predicted"/>
<dbReference type="KEGG" id="thf:MA03_07200"/>
<dbReference type="GeneID" id="25402005"/>
<dbReference type="RefSeq" id="WP_052884602.1">
    <property type="nucleotide sequence ID" value="NZ_CP009961.1"/>
</dbReference>
<dbReference type="HOGENOM" id="CLU_2204251_0_0_2"/>
<protein>
    <recommendedName>
        <fullName evidence="3">Transcriptional regulator</fullName>
    </recommendedName>
</protein>
<accession>A0A0F7CLA4</accession>
<name>A0A0F7CLA4_9CREN</name>
<keyword evidence="2" id="KW-1185">Reference proteome</keyword>
<evidence type="ECO:0008006" key="3">
    <source>
        <dbReference type="Google" id="ProtNLM"/>
    </source>
</evidence>
<dbReference type="SUPFAM" id="SSF46785">
    <property type="entry name" value="Winged helix' DNA-binding domain"/>
    <property type="match status" value="1"/>
</dbReference>
<dbReference type="PATRIC" id="fig|1550241.5.peg.1490"/>
<reference evidence="1 2" key="1">
    <citation type="journal article" date="2015" name="Stand. Genomic Sci.">
        <title>Complete genome sequence of and proposal of Thermofilum uzonense sp. nov. a novel hyperthermophilic crenarchaeon and emended description of the genus Thermofilum.</title>
        <authorList>
            <person name="Toshchakov S.V."/>
            <person name="Korzhenkov A.A."/>
            <person name="Samarov N.I."/>
            <person name="Mazunin I.O."/>
            <person name="Mozhey O.I."/>
            <person name="Shmyr I.S."/>
            <person name="Derbikova K.S."/>
            <person name="Taranov E.A."/>
            <person name="Dominova I.N."/>
            <person name="Bonch-Osmolovskaya E.A."/>
            <person name="Patrushev M.V."/>
            <person name="Podosokorskaya O.A."/>
            <person name="Kublanov I.V."/>
        </authorList>
    </citation>
    <scope>NUCLEOTIDE SEQUENCE [LARGE SCALE GENOMIC DNA]</scope>
    <source>
        <strain evidence="1 2">1807-2</strain>
    </source>
</reference>
<sequence>MSCNEEEAQRKALELVESGRDPDILVLLFMSFYDYVTLMDIRYALGGGKRFTSSTRALSAINALKQAGLVDELVFRTARRVVRLYRLNECGKRVAEKLKYLIESPPE</sequence>
<dbReference type="InterPro" id="IPR036390">
    <property type="entry name" value="WH_DNA-bd_sf"/>
</dbReference>